<sequence>MPGCEGRNNVFSAMITQWPQAPKRVVYDFSCALGPYCLLREPDFFADTLFIIDNFHARDHTKCANACFASTYAKLDPELSEINTSAAECGNSLILRIRKSVSYMSERHAIIYTKVFLSMINRKKIIQRLTATPWSSNVMWKVVGDGSMAYILNRAGPEWGFNEFEAQFVGVLESFSPIVCFPDGRELPQDVYGHVGRVRFQTPGYTNRLLSIWERTITKIRRIEAVRCLPDEGEPRYSLVISRRLAEDGLIEAIVPESFYNRSLEQAEALKPQRRDLVQVKITISRGIRGTGLITLGWPVRSVDDNRALKQTGFAYPSTLGIQLLATESLRWGQPSRNMWGFGFGRPSPGRPRMASSYQLTSGFSLIWGRIPIQALGIYRPPLLDDLPMVGCGQLSAQNDPIWKA</sequence>
<comment type="caution">
    <text evidence="1">The sequence shown here is derived from an EMBL/GenBank/DDBJ whole genome shotgun (WGS) entry which is preliminary data.</text>
</comment>
<evidence type="ECO:0000313" key="2">
    <source>
        <dbReference type="Proteomes" id="UP001213000"/>
    </source>
</evidence>
<dbReference type="PANTHER" id="PTHR34305:SF1">
    <property type="entry name" value="SWIM-TYPE DOMAIN-CONTAINING PROTEIN"/>
    <property type="match status" value="1"/>
</dbReference>
<accession>A0AAD5VRL8</accession>
<evidence type="ECO:0000313" key="1">
    <source>
        <dbReference type="EMBL" id="KAJ3567812.1"/>
    </source>
</evidence>
<protein>
    <submittedName>
        <fullName evidence="1">Uncharacterized protein</fullName>
    </submittedName>
</protein>
<keyword evidence="2" id="KW-1185">Reference proteome</keyword>
<dbReference type="EMBL" id="JANIEX010000386">
    <property type="protein sequence ID" value="KAJ3567812.1"/>
    <property type="molecule type" value="Genomic_DNA"/>
</dbReference>
<organism evidence="1 2">
    <name type="scientific">Leucocoprinus birnbaumii</name>
    <dbReference type="NCBI Taxonomy" id="56174"/>
    <lineage>
        <taxon>Eukaryota</taxon>
        <taxon>Fungi</taxon>
        <taxon>Dikarya</taxon>
        <taxon>Basidiomycota</taxon>
        <taxon>Agaricomycotina</taxon>
        <taxon>Agaricomycetes</taxon>
        <taxon>Agaricomycetidae</taxon>
        <taxon>Agaricales</taxon>
        <taxon>Agaricineae</taxon>
        <taxon>Agaricaceae</taxon>
        <taxon>Leucocoprinus</taxon>
    </lineage>
</organism>
<dbReference type="AlphaFoldDB" id="A0AAD5VRL8"/>
<gene>
    <name evidence="1" type="ORF">NP233_g6119</name>
</gene>
<dbReference type="Proteomes" id="UP001213000">
    <property type="component" value="Unassembled WGS sequence"/>
</dbReference>
<name>A0AAD5VRL8_9AGAR</name>
<proteinExistence type="predicted"/>
<dbReference type="PANTHER" id="PTHR34305">
    <property type="entry name" value="EXPRESSED PROTEIN"/>
    <property type="match status" value="1"/>
</dbReference>
<reference evidence="1" key="1">
    <citation type="submission" date="2022-07" db="EMBL/GenBank/DDBJ databases">
        <title>Genome Sequence of Leucocoprinus birnbaumii.</title>
        <authorList>
            <person name="Buettner E."/>
        </authorList>
    </citation>
    <scope>NUCLEOTIDE SEQUENCE</scope>
    <source>
        <strain evidence="1">VT141</strain>
    </source>
</reference>